<accession>A0A383CUC6</accession>
<feature type="non-terminal residue" evidence="1">
    <location>
        <position position="1"/>
    </location>
</feature>
<organism evidence="1">
    <name type="scientific">marine metagenome</name>
    <dbReference type="NCBI Taxonomy" id="408172"/>
    <lineage>
        <taxon>unclassified sequences</taxon>
        <taxon>metagenomes</taxon>
        <taxon>ecological metagenomes</taxon>
    </lineage>
</organism>
<reference evidence="1" key="1">
    <citation type="submission" date="2018-05" db="EMBL/GenBank/DDBJ databases">
        <authorList>
            <person name="Lanie J.A."/>
            <person name="Ng W.-L."/>
            <person name="Kazmierczak K.M."/>
            <person name="Andrzejewski T.M."/>
            <person name="Davidsen T.M."/>
            <person name="Wayne K.J."/>
            <person name="Tettelin H."/>
            <person name="Glass J.I."/>
            <person name="Rusch D."/>
            <person name="Podicherti R."/>
            <person name="Tsui H.-C.T."/>
            <person name="Winkler M.E."/>
        </authorList>
    </citation>
    <scope>NUCLEOTIDE SEQUENCE</scope>
</reference>
<dbReference type="AlphaFoldDB" id="A0A383CUC6"/>
<name>A0A383CUC6_9ZZZZ</name>
<protein>
    <submittedName>
        <fullName evidence="1">Uncharacterized protein</fullName>
    </submittedName>
</protein>
<evidence type="ECO:0000313" key="1">
    <source>
        <dbReference type="EMBL" id="SVE35639.1"/>
    </source>
</evidence>
<dbReference type="EMBL" id="UINC01211653">
    <property type="protein sequence ID" value="SVE35639.1"/>
    <property type="molecule type" value="Genomic_DNA"/>
</dbReference>
<sequence>AEVVFFYFGPSGGGGVKANVDRWMGQFQDAKNKKVETKEVDGVNVTYVRATGTFLSGRPFGPKTPKSGYALLGAIIEGKQGAIFVKMTGFETAVEANAGKMKSMVEGALK</sequence>
<gene>
    <name evidence="1" type="ORF">METZ01_LOCUS488493</name>
</gene>
<proteinExistence type="predicted"/>